<feature type="region of interest" description="Disordered" evidence="1">
    <location>
        <begin position="202"/>
        <end position="246"/>
    </location>
</feature>
<reference evidence="2" key="1">
    <citation type="submission" date="2020-11" db="EMBL/GenBank/DDBJ databases">
        <authorList>
            <person name="Tran Van P."/>
        </authorList>
    </citation>
    <scope>NUCLEOTIDE SEQUENCE</scope>
</reference>
<protein>
    <submittedName>
        <fullName evidence="2">(California timema) hypothetical protein</fullName>
    </submittedName>
</protein>
<gene>
    <name evidence="2" type="ORF">TCMB3V08_LOCUS7161</name>
</gene>
<accession>A0A7R9J897</accession>
<dbReference type="AlphaFoldDB" id="A0A7R9J897"/>
<organism evidence="2">
    <name type="scientific">Timema californicum</name>
    <name type="common">California timema</name>
    <name type="synonym">Walking stick</name>
    <dbReference type="NCBI Taxonomy" id="61474"/>
    <lineage>
        <taxon>Eukaryota</taxon>
        <taxon>Metazoa</taxon>
        <taxon>Ecdysozoa</taxon>
        <taxon>Arthropoda</taxon>
        <taxon>Hexapoda</taxon>
        <taxon>Insecta</taxon>
        <taxon>Pterygota</taxon>
        <taxon>Neoptera</taxon>
        <taxon>Polyneoptera</taxon>
        <taxon>Phasmatodea</taxon>
        <taxon>Timematodea</taxon>
        <taxon>Timematoidea</taxon>
        <taxon>Timematidae</taxon>
        <taxon>Timema</taxon>
    </lineage>
</organism>
<feature type="compositionally biased region" description="Polar residues" evidence="1">
    <location>
        <begin position="13"/>
        <end position="25"/>
    </location>
</feature>
<feature type="compositionally biased region" description="Low complexity" evidence="1">
    <location>
        <begin position="224"/>
        <end position="240"/>
    </location>
</feature>
<proteinExistence type="predicted"/>
<evidence type="ECO:0000256" key="1">
    <source>
        <dbReference type="SAM" id="MobiDB-lite"/>
    </source>
</evidence>
<dbReference type="EMBL" id="OE182442">
    <property type="protein sequence ID" value="CAD7574551.1"/>
    <property type="molecule type" value="Genomic_DNA"/>
</dbReference>
<name>A0A7R9J897_TIMCA</name>
<evidence type="ECO:0000313" key="2">
    <source>
        <dbReference type="EMBL" id="CAD7574551.1"/>
    </source>
</evidence>
<sequence length="246" mass="27082">METHDTGSGAESGEQSRAYNSNTQRAMVTATQRAQLTAMTNLQYHNRGVLDKLWDEVTQKLNCTLVPSENQQHFQSPDVLKEVLLPSVRGQLRLKPRIKLSHLHPSMVLKQRVKEAQAKFTASQSSKVIHFSPGDLVWVRSITHRKLKVVPGEIQHRVSTVSYLVIVGGRSKQISTSHLRLQEPKAFPVEFSWEMVNQAMPAPGPTLASDGPTSGPLIQPPPVADCSLSASPAPDPSMDSTPEALR</sequence>
<feature type="region of interest" description="Disordered" evidence="1">
    <location>
        <begin position="1"/>
        <end position="25"/>
    </location>
</feature>